<proteinExistence type="predicted"/>
<dbReference type="EMBL" id="FN649758">
    <property type="protein sequence ID" value="CBN78468.1"/>
    <property type="molecule type" value="Genomic_DNA"/>
</dbReference>
<dbReference type="Proteomes" id="UP000002630">
    <property type="component" value="Linkage Group LG33"/>
</dbReference>
<sequence>MPLKRPMLHPNGRRGDGSSGGGTCPRARVRVERDRRTRLFESIRGNREKIGRAMNSLRDAMRTGDEELAERLKAFIMHLRKRDPQFATQDAMDEALEQGLFSTAAKLKLKLEEINQNPFRHSLLDVSAEDGGGGGGSNSDGGDTSEDMSWGFDQTFFGEEGDNIDDDPDDYDDI</sequence>
<protein>
    <submittedName>
        <fullName evidence="2">Uncharacterized protein</fullName>
    </submittedName>
</protein>
<reference evidence="2 3" key="1">
    <citation type="journal article" date="2010" name="Nature">
        <title>The Ectocarpus genome and the independent evolution of multicellularity in brown algae.</title>
        <authorList>
            <person name="Cock J.M."/>
            <person name="Sterck L."/>
            <person name="Rouze P."/>
            <person name="Scornet D."/>
            <person name="Allen A.E."/>
            <person name="Amoutzias G."/>
            <person name="Anthouard V."/>
            <person name="Artiguenave F."/>
            <person name="Aury J.M."/>
            <person name="Badger J.H."/>
            <person name="Beszteri B."/>
            <person name="Billiau K."/>
            <person name="Bonnet E."/>
            <person name="Bothwell J.H."/>
            <person name="Bowler C."/>
            <person name="Boyen C."/>
            <person name="Brownlee C."/>
            <person name="Carrano C.J."/>
            <person name="Charrier B."/>
            <person name="Cho G.Y."/>
            <person name="Coelho S.M."/>
            <person name="Collen J."/>
            <person name="Corre E."/>
            <person name="Da Silva C."/>
            <person name="Delage L."/>
            <person name="Delaroque N."/>
            <person name="Dittami S.M."/>
            <person name="Doulbeau S."/>
            <person name="Elias M."/>
            <person name="Farnham G."/>
            <person name="Gachon C.M."/>
            <person name="Gschloessl B."/>
            <person name="Heesch S."/>
            <person name="Jabbari K."/>
            <person name="Jubin C."/>
            <person name="Kawai H."/>
            <person name="Kimura K."/>
            <person name="Kloareg B."/>
            <person name="Kupper F.C."/>
            <person name="Lang D."/>
            <person name="Le Bail A."/>
            <person name="Leblanc C."/>
            <person name="Lerouge P."/>
            <person name="Lohr M."/>
            <person name="Lopez P.J."/>
            <person name="Martens C."/>
            <person name="Maumus F."/>
            <person name="Michel G."/>
            <person name="Miranda-Saavedra D."/>
            <person name="Morales J."/>
            <person name="Moreau H."/>
            <person name="Motomura T."/>
            <person name="Nagasato C."/>
            <person name="Napoli C.A."/>
            <person name="Nelson D.R."/>
            <person name="Nyvall-Collen P."/>
            <person name="Peters A.F."/>
            <person name="Pommier C."/>
            <person name="Potin P."/>
            <person name="Poulain J."/>
            <person name="Quesneville H."/>
            <person name="Read B."/>
            <person name="Rensing S.A."/>
            <person name="Ritter A."/>
            <person name="Rousvoal S."/>
            <person name="Samanta M."/>
            <person name="Samson G."/>
            <person name="Schroeder D.C."/>
            <person name="Segurens B."/>
            <person name="Strittmatter M."/>
            <person name="Tonon T."/>
            <person name="Tregear J.W."/>
            <person name="Valentin K."/>
            <person name="von Dassow P."/>
            <person name="Yamagishi T."/>
            <person name="Van de Peer Y."/>
            <person name="Wincker P."/>
        </authorList>
    </citation>
    <scope>NUCLEOTIDE SEQUENCE [LARGE SCALE GENOMIC DNA]</scope>
    <source>
        <strain evidence="3">Ec32 / CCAP1310/4</strain>
    </source>
</reference>
<evidence type="ECO:0000313" key="3">
    <source>
        <dbReference type="Proteomes" id="UP000002630"/>
    </source>
</evidence>
<name>D8LDR1_ECTSI</name>
<organism evidence="2 3">
    <name type="scientific">Ectocarpus siliculosus</name>
    <name type="common">Brown alga</name>
    <name type="synonym">Conferva siliculosa</name>
    <dbReference type="NCBI Taxonomy" id="2880"/>
    <lineage>
        <taxon>Eukaryota</taxon>
        <taxon>Sar</taxon>
        <taxon>Stramenopiles</taxon>
        <taxon>Ochrophyta</taxon>
        <taxon>PX clade</taxon>
        <taxon>Phaeophyceae</taxon>
        <taxon>Ectocarpales</taxon>
        <taxon>Ectocarpaceae</taxon>
        <taxon>Ectocarpus</taxon>
    </lineage>
</organism>
<accession>D8LDR1</accession>
<dbReference type="EMBL" id="FN647885">
    <property type="protein sequence ID" value="CBN78468.1"/>
    <property type="molecule type" value="Genomic_DNA"/>
</dbReference>
<feature type="compositionally biased region" description="Gly residues" evidence="1">
    <location>
        <begin position="130"/>
        <end position="139"/>
    </location>
</feature>
<gene>
    <name evidence="2" type="ORF">Esi_0121_0071</name>
</gene>
<keyword evidence="3" id="KW-1185">Reference proteome</keyword>
<dbReference type="InParanoid" id="D8LDR1"/>
<feature type="region of interest" description="Disordered" evidence="1">
    <location>
        <begin position="124"/>
        <end position="174"/>
    </location>
</feature>
<evidence type="ECO:0000313" key="2">
    <source>
        <dbReference type="EMBL" id="CBN78468.1"/>
    </source>
</evidence>
<dbReference type="OrthoDB" id="10425120at2759"/>
<dbReference type="AlphaFoldDB" id="D8LDR1"/>
<feature type="compositionally biased region" description="Acidic residues" evidence="1">
    <location>
        <begin position="159"/>
        <end position="174"/>
    </location>
</feature>
<feature type="region of interest" description="Disordered" evidence="1">
    <location>
        <begin position="1"/>
        <end position="30"/>
    </location>
</feature>
<evidence type="ECO:0000256" key="1">
    <source>
        <dbReference type="SAM" id="MobiDB-lite"/>
    </source>
</evidence>